<keyword evidence="1" id="KW-1133">Transmembrane helix</keyword>
<sequence>MGVGIVTNSTVQNRQMMLVFNNTIQKLYLWFENVSKEDGGIYEMKESFYRTNTIPGETEADTYDKQEGTWYLEIYVLGPVEIKKGYVGGNISMEFEKSTGKQLNLYNYDDQCALMAATSCSVSTDSSLYGRLRCATDDSGRMYKITIVNVSQRDAGLYKTATGRNETGRYFFSIEENPNFAVVGDNMTIGWFYNNQGMRRILRVIHPNHGVMMLLHQTNHPQIKGNFQHRLLYSGDTLQNFMSFTLLNVTQSDAGLYTIETLHGNTIPGSKKLNVEGKCTTVGGIHTTLNDVTTITSIAKQEVVTVQTMESQYLPISVVFPVVTATVVVIIAIISLTGCLIWLQRRNKLEAVRRIAFDKSQFTSFATMSGIRRHLSTSPLEEGLVCSLTLSNDLLHHTYAAIPSESGMFDTTGYSTVLLTDVEDDNQGVHFIADGNGLRKMTDDVILIACIKHSGDDTLDSYPSIYSLAKAGDVVEDGYNCIVDGMDTRREPHTIQCSFGKDKERGVLEQLESASGVTPTTIRKHPYVSPSEVTPTHDEVEERKAFSNAMLGVPFTSISTASPSLDSAWCSTDSLSEPDDDKPCVYCITNPNHTIGRMDDKTLVSCDTAANDGTLDSCKPICTLRSTIGCEEHIYKCVLTGNSSSQVSQSIQSMYKPIKKGPSITFRNTSMRIYDLFHIIYYKVFRRTVVVSLKEETTK</sequence>
<feature type="transmembrane region" description="Helical" evidence="1">
    <location>
        <begin position="318"/>
        <end position="343"/>
    </location>
</feature>
<dbReference type="InterPro" id="IPR036179">
    <property type="entry name" value="Ig-like_dom_sf"/>
</dbReference>
<organism evidence="2 3">
    <name type="scientific">Sinanodonta woodiana</name>
    <name type="common">Chinese pond mussel</name>
    <name type="synonym">Anodonta woodiana</name>
    <dbReference type="NCBI Taxonomy" id="1069815"/>
    <lineage>
        <taxon>Eukaryota</taxon>
        <taxon>Metazoa</taxon>
        <taxon>Spiralia</taxon>
        <taxon>Lophotrochozoa</taxon>
        <taxon>Mollusca</taxon>
        <taxon>Bivalvia</taxon>
        <taxon>Autobranchia</taxon>
        <taxon>Heteroconchia</taxon>
        <taxon>Palaeoheterodonta</taxon>
        <taxon>Unionida</taxon>
        <taxon>Unionoidea</taxon>
        <taxon>Unionidae</taxon>
        <taxon>Unioninae</taxon>
        <taxon>Sinanodonta</taxon>
    </lineage>
</organism>
<dbReference type="SUPFAM" id="SSF48726">
    <property type="entry name" value="Immunoglobulin"/>
    <property type="match status" value="1"/>
</dbReference>
<protein>
    <submittedName>
        <fullName evidence="2">Uncharacterized protein</fullName>
    </submittedName>
</protein>
<dbReference type="AlphaFoldDB" id="A0ABD3WZH8"/>
<keyword evidence="1" id="KW-0812">Transmembrane</keyword>
<gene>
    <name evidence="2" type="ORF">ACJMK2_031657</name>
</gene>
<keyword evidence="3" id="KW-1185">Reference proteome</keyword>
<evidence type="ECO:0000313" key="2">
    <source>
        <dbReference type="EMBL" id="KAL3879359.1"/>
    </source>
</evidence>
<proteinExistence type="predicted"/>
<name>A0ABD3WZH8_SINWO</name>
<evidence type="ECO:0000313" key="3">
    <source>
        <dbReference type="Proteomes" id="UP001634394"/>
    </source>
</evidence>
<dbReference type="InterPro" id="IPR013783">
    <property type="entry name" value="Ig-like_fold"/>
</dbReference>
<evidence type="ECO:0000256" key="1">
    <source>
        <dbReference type="SAM" id="Phobius"/>
    </source>
</evidence>
<dbReference type="Proteomes" id="UP001634394">
    <property type="component" value="Unassembled WGS sequence"/>
</dbReference>
<comment type="caution">
    <text evidence="2">The sequence shown here is derived from an EMBL/GenBank/DDBJ whole genome shotgun (WGS) entry which is preliminary data.</text>
</comment>
<reference evidence="2 3" key="1">
    <citation type="submission" date="2024-11" db="EMBL/GenBank/DDBJ databases">
        <title>Chromosome-level genome assembly of the freshwater bivalve Anodonta woodiana.</title>
        <authorList>
            <person name="Chen X."/>
        </authorList>
    </citation>
    <scope>NUCLEOTIDE SEQUENCE [LARGE SCALE GENOMIC DNA]</scope>
    <source>
        <strain evidence="2">MN2024</strain>
        <tissue evidence="2">Gills</tissue>
    </source>
</reference>
<dbReference type="Gene3D" id="2.60.40.10">
    <property type="entry name" value="Immunoglobulins"/>
    <property type="match status" value="1"/>
</dbReference>
<keyword evidence="1" id="KW-0472">Membrane</keyword>
<accession>A0ABD3WZH8</accession>
<dbReference type="EMBL" id="JBJQND010000004">
    <property type="protein sequence ID" value="KAL3879359.1"/>
    <property type="molecule type" value="Genomic_DNA"/>
</dbReference>